<evidence type="ECO:0000313" key="1">
    <source>
        <dbReference type="EMBL" id="PQJ97455.1"/>
    </source>
</evidence>
<accession>A0A2S7XUN4</accession>
<sequence>MEHCNTLSALPITMNSREIAELVESRHIDVMRSIDRLVERGVIRKTPLAFFEEINNLGFSVKREMYVFDHAHKRDSFIVVAQLSPEFTARLVDRWQELEAAAAKPTITDPIIAALVHGLMEIDGIKQQQVVIVRKTEQLESRVEQVELQHRNGVPQGYLSRSQAHVLHGIGLSAEVFHLALHQLEVPTTPYIHHAEDGNDVATFAYLESDIADAVRTFIDDAIQVTRCMCESPLLNGRRFRYSK</sequence>
<dbReference type="RefSeq" id="WP_105072560.1">
    <property type="nucleotide sequence ID" value="NZ_PPGH01000012.1"/>
</dbReference>
<evidence type="ECO:0000313" key="2">
    <source>
        <dbReference type="Proteomes" id="UP000239936"/>
    </source>
</evidence>
<dbReference type="AlphaFoldDB" id="A0A2S7XUN4"/>
<keyword evidence="2" id="KW-1185">Reference proteome</keyword>
<dbReference type="InterPro" id="IPR014054">
    <property type="entry name" value="Phage_regulatory_Rha"/>
</dbReference>
<name>A0A2S7XUN4_9GAMM</name>
<dbReference type="OrthoDB" id="79831at2"/>
<comment type="caution">
    <text evidence="1">The sequence shown here is derived from an EMBL/GenBank/DDBJ whole genome shotgun (WGS) entry which is preliminary data.</text>
</comment>
<reference evidence="1 2" key="1">
    <citation type="submission" date="2018-01" db="EMBL/GenBank/DDBJ databases">
        <title>The complete genome sequence of Chromatium okenii LaCa, a purple sulfur bacterium with a turbulent life.</title>
        <authorList>
            <person name="Luedin S.M."/>
            <person name="Liechti N."/>
            <person name="Storelli N."/>
            <person name="Danza F."/>
            <person name="Wittwer M."/>
            <person name="Pothier J.F."/>
            <person name="Tonolla M.A."/>
        </authorList>
    </citation>
    <scope>NUCLEOTIDE SEQUENCE [LARGE SCALE GENOMIC DNA]</scope>
    <source>
        <strain evidence="1 2">LaCa</strain>
    </source>
</reference>
<dbReference type="EMBL" id="PPGH01000012">
    <property type="protein sequence ID" value="PQJ97455.1"/>
    <property type="molecule type" value="Genomic_DNA"/>
</dbReference>
<organism evidence="1 2">
    <name type="scientific">Chromatium okenii</name>
    <dbReference type="NCBI Taxonomy" id="61644"/>
    <lineage>
        <taxon>Bacteria</taxon>
        <taxon>Pseudomonadati</taxon>
        <taxon>Pseudomonadota</taxon>
        <taxon>Gammaproteobacteria</taxon>
        <taxon>Chromatiales</taxon>
        <taxon>Chromatiaceae</taxon>
        <taxon>Chromatium</taxon>
    </lineage>
</organism>
<gene>
    <name evidence="1" type="ORF">CXB77_01755</name>
</gene>
<dbReference type="Proteomes" id="UP000239936">
    <property type="component" value="Unassembled WGS sequence"/>
</dbReference>
<dbReference type="GO" id="GO:0003677">
    <property type="term" value="F:DNA binding"/>
    <property type="evidence" value="ECO:0007669"/>
    <property type="project" value="UniProtKB-KW"/>
</dbReference>
<proteinExistence type="predicted"/>
<keyword evidence="1" id="KW-0238">DNA-binding</keyword>
<protein>
    <submittedName>
        <fullName evidence="1">DNA-binding protein</fullName>
    </submittedName>
</protein>
<dbReference type="Pfam" id="PF09669">
    <property type="entry name" value="Phage_pRha"/>
    <property type="match status" value="1"/>
</dbReference>